<evidence type="ECO:0000256" key="2">
    <source>
        <dbReference type="SAM" id="Phobius"/>
    </source>
</evidence>
<dbReference type="InterPro" id="IPR025566">
    <property type="entry name" value="DUF4331"/>
</dbReference>
<dbReference type="RefSeq" id="WP_111652358.1">
    <property type="nucleotide sequence ID" value="NZ_JACHWI010000015.1"/>
</dbReference>
<organism evidence="3 4">
    <name type="scientific">Actinoplanes lutulentus</name>
    <dbReference type="NCBI Taxonomy" id="1287878"/>
    <lineage>
        <taxon>Bacteria</taxon>
        <taxon>Bacillati</taxon>
        <taxon>Actinomycetota</taxon>
        <taxon>Actinomycetes</taxon>
        <taxon>Micromonosporales</taxon>
        <taxon>Micromonosporaceae</taxon>
        <taxon>Actinoplanes</taxon>
    </lineage>
</organism>
<proteinExistence type="predicted"/>
<sequence length="570" mass="60327">MRPRTRRQRALAALGIGALLAGSVYTLGPVTATASSHREAPLIAADPAVDNTDLYAFVSPDRPGYVTFVANWQPFSEPNGGPNFYPFATDATYHIKVDSDGDARPDAEFRWKFRNIDKRGNNTFLYNNGPVTSLDDENLLFKQTYSLESSFGGAPFKTRVQDAPVAPSRVGTASMPDYQTLRDQATKTLPGGWNVFAGQADDPFFLDLQVFNLLYGGDLSDSGNDTVAGYNVNTIALQVPFNDVALKGDAGRNPVIGVWTTTERDRVRISGSTSGSGGKVQVSRLGNPLINEVIVPAGLKDAFNASPPRQDAKTPALVKRVLEPEVPKLIESIYKIPAPKTPRNDLAEIFLTGITTKGDGPIKADLNSQLNNKDVKASRFVPAEELRLNLSVPVAGQPNRLGVLAGDLQGFPNGRRLTDDVLDIELQALVGAAQTGKLVDALAAGDGVDTNDQDFAATFPYVALPNGVAVNKARGQQPAAAQPSPSAGDAGAAGPVGAVDGVTGNTPVDTAADTAAAPEGTQVTVPVAYATGASGIAILIVAAGVFLLLRWRRAQTPRRPFPDNDPTLRF</sequence>
<accession>A0A327Z5E8</accession>
<dbReference type="OrthoDB" id="9791748at2"/>
<dbReference type="Pfam" id="PF14224">
    <property type="entry name" value="DUF4331"/>
    <property type="match status" value="1"/>
</dbReference>
<name>A0A327Z5E8_9ACTN</name>
<dbReference type="AlphaFoldDB" id="A0A327Z5E8"/>
<keyword evidence="2" id="KW-0812">Transmembrane</keyword>
<comment type="caution">
    <text evidence="3">The sequence shown here is derived from an EMBL/GenBank/DDBJ whole genome shotgun (WGS) entry which is preliminary data.</text>
</comment>
<gene>
    <name evidence="3" type="ORF">B0I29_115263</name>
</gene>
<keyword evidence="2" id="KW-0472">Membrane</keyword>
<reference evidence="3 4" key="1">
    <citation type="submission" date="2018-06" db="EMBL/GenBank/DDBJ databases">
        <title>Genomic Encyclopedia of Type Strains, Phase III (KMG-III): the genomes of soil and plant-associated and newly described type strains.</title>
        <authorList>
            <person name="Whitman W."/>
        </authorList>
    </citation>
    <scope>NUCLEOTIDE SEQUENCE [LARGE SCALE GENOMIC DNA]</scope>
    <source>
        <strain evidence="3 4">CGMCC 4.7090</strain>
    </source>
</reference>
<protein>
    <submittedName>
        <fullName evidence="3">Uncharacterized protein DUF4331</fullName>
    </submittedName>
</protein>
<evidence type="ECO:0000313" key="3">
    <source>
        <dbReference type="EMBL" id="RAK31456.1"/>
    </source>
</evidence>
<feature type="compositionally biased region" description="Low complexity" evidence="1">
    <location>
        <begin position="475"/>
        <end position="502"/>
    </location>
</feature>
<feature type="transmembrane region" description="Helical" evidence="2">
    <location>
        <begin position="527"/>
        <end position="549"/>
    </location>
</feature>
<dbReference type="EMBL" id="QLMJ01000015">
    <property type="protein sequence ID" value="RAK31456.1"/>
    <property type="molecule type" value="Genomic_DNA"/>
</dbReference>
<evidence type="ECO:0000313" key="4">
    <source>
        <dbReference type="Proteomes" id="UP000249341"/>
    </source>
</evidence>
<feature type="region of interest" description="Disordered" evidence="1">
    <location>
        <begin position="474"/>
        <end position="515"/>
    </location>
</feature>
<evidence type="ECO:0000256" key="1">
    <source>
        <dbReference type="SAM" id="MobiDB-lite"/>
    </source>
</evidence>
<keyword evidence="2" id="KW-1133">Transmembrane helix</keyword>
<dbReference type="Proteomes" id="UP000249341">
    <property type="component" value="Unassembled WGS sequence"/>
</dbReference>
<keyword evidence="4" id="KW-1185">Reference proteome</keyword>